<accession>A0A9D1UFW7</accession>
<evidence type="ECO:0000313" key="1">
    <source>
        <dbReference type="EMBL" id="HIW86322.1"/>
    </source>
</evidence>
<dbReference type="AlphaFoldDB" id="A0A9D1UFW7"/>
<dbReference type="SUPFAM" id="SSF57783">
    <property type="entry name" value="Zinc beta-ribbon"/>
    <property type="match status" value="1"/>
</dbReference>
<dbReference type="EMBL" id="DXGE01000032">
    <property type="protein sequence ID" value="HIW86322.1"/>
    <property type="molecule type" value="Genomic_DNA"/>
</dbReference>
<comment type="caution">
    <text evidence="1">The sequence shown here is derived from an EMBL/GenBank/DDBJ whole genome shotgun (WGS) entry which is preliminary data.</text>
</comment>
<proteinExistence type="predicted"/>
<protein>
    <submittedName>
        <fullName evidence="1">Uncharacterized protein</fullName>
    </submittedName>
</protein>
<gene>
    <name evidence="1" type="ORF">IAA48_07500</name>
</gene>
<evidence type="ECO:0000313" key="2">
    <source>
        <dbReference type="Proteomes" id="UP000824205"/>
    </source>
</evidence>
<reference evidence="1" key="1">
    <citation type="journal article" date="2021" name="PeerJ">
        <title>Extensive microbial diversity within the chicken gut microbiome revealed by metagenomics and culture.</title>
        <authorList>
            <person name="Gilroy R."/>
            <person name="Ravi A."/>
            <person name="Getino M."/>
            <person name="Pursley I."/>
            <person name="Horton D.L."/>
            <person name="Alikhan N.F."/>
            <person name="Baker D."/>
            <person name="Gharbi K."/>
            <person name="Hall N."/>
            <person name="Watson M."/>
            <person name="Adriaenssens E.M."/>
            <person name="Foster-Nyarko E."/>
            <person name="Jarju S."/>
            <person name="Secka A."/>
            <person name="Antonio M."/>
            <person name="Oren A."/>
            <person name="Chaudhuri R.R."/>
            <person name="La Ragione R."/>
            <person name="Hildebrand F."/>
            <person name="Pallen M.J."/>
        </authorList>
    </citation>
    <scope>NUCLEOTIDE SEQUENCE</scope>
    <source>
        <strain evidence="1">421</strain>
    </source>
</reference>
<reference evidence="1" key="2">
    <citation type="submission" date="2021-04" db="EMBL/GenBank/DDBJ databases">
        <authorList>
            <person name="Gilroy R."/>
        </authorList>
    </citation>
    <scope>NUCLEOTIDE SEQUENCE</scope>
    <source>
        <strain evidence="1">421</strain>
    </source>
</reference>
<dbReference type="Proteomes" id="UP000824205">
    <property type="component" value="Unassembled WGS sequence"/>
</dbReference>
<sequence length="255" mass="28989">MGTKKKISLGDRASYFYIKNIKKWMFCPACKSGKMTFNKKKSLWTCEDCGYHFSEQYFLNDCVFWFCDECEAYLNNQEGFNKKSAKHICRNCGYENDTTFNNIKGICSDCGKVLPNPNATLCSDCRQARLEKAKEWLKVAAGVAVVTGVTILAASATDNEYETTDYTPRPNEDDEGGTDMKFSHITDSWMASASEGELRSAEDEMCSALGDMDYDSDEYLQLDLKRIDVVNTIASRFPLKLPHREHGWYLPNDDD</sequence>
<organism evidence="1 2">
    <name type="scientific">Candidatus Eubacterium faecipullorum</name>
    <dbReference type="NCBI Taxonomy" id="2838571"/>
    <lineage>
        <taxon>Bacteria</taxon>
        <taxon>Bacillati</taxon>
        <taxon>Bacillota</taxon>
        <taxon>Clostridia</taxon>
        <taxon>Eubacteriales</taxon>
        <taxon>Eubacteriaceae</taxon>
        <taxon>Eubacterium</taxon>
    </lineage>
</organism>
<name>A0A9D1UFW7_9FIRM</name>